<dbReference type="SUPFAM" id="SSF103515">
    <property type="entry name" value="Autotransporter"/>
    <property type="match status" value="1"/>
</dbReference>
<protein>
    <recommendedName>
        <fullName evidence="3">Outer membrane protein beta-barrel domain-containing protein</fullName>
    </recommendedName>
</protein>
<dbReference type="Gene3D" id="2.40.128.130">
    <property type="entry name" value="Autotransporter beta-domain"/>
    <property type="match status" value="1"/>
</dbReference>
<dbReference type="STRING" id="1797110.A3841_18520"/>
<dbReference type="Proteomes" id="UP000186551">
    <property type="component" value="Unassembled WGS sequence"/>
</dbReference>
<dbReference type="OrthoDB" id="945117at2"/>
<evidence type="ECO:0000313" key="4">
    <source>
        <dbReference type="EMBL" id="OKL40318.1"/>
    </source>
</evidence>
<feature type="domain" description="Outer membrane protein beta-barrel" evidence="3">
    <location>
        <begin position="6"/>
        <end position="201"/>
    </location>
</feature>
<evidence type="ECO:0000313" key="5">
    <source>
        <dbReference type="Proteomes" id="UP000186551"/>
    </source>
</evidence>
<dbReference type="EMBL" id="LVWA01000005">
    <property type="protein sequence ID" value="OKL40318.1"/>
    <property type="molecule type" value="Genomic_DNA"/>
</dbReference>
<name>A0A1Q5PDJ6_9BACT</name>
<dbReference type="RefSeq" id="WP_073852421.1">
    <property type="nucleotide sequence ID" value="NZ_LVWA01000005.1"/>
</dbReference>
<evidence type="ECO:0000256" key="2">
    <source>
        <dbReference type="SAM" id="SignalP"/>
    </source>
</evidence>
<comment type="caution">
    <text evidence="4">The sequence shown here is derived from an EMBL/GenBank/DDBJ whole genome shotgun (WGS) entry which is preliminary data.</text>
</comment>
<feature type="chain" id="PRO_5013384500" description="Outer membrane protein beta-barrel domain-containing protein" evidence="2">
    <location>
        <begin position="20"/>
        <end position="215"/>
    </location>
</feature>
<dbReference type="Pfam" id="PF13505">
    <property type="entry name" value="OMP_b-brl"/>
    <property type="match status" value="1"/>
</dbReference>
<reference evidence="4 5" key="1">
    <citation type="submission" date="2016-03" db="EMBL/GenBank/DDBJ databases">
        <title>Genome sequence of Pontibacter sp. nov., of the family cytophagaceae, isolated from marine sediment of the Yellow Sea, China.</title>
        <authorList>
            <person name="Zhang G."/>
            <person name="Zhang R."/>
        </authorList>
    </citation>
    <scope>NUCLEOTIDE SEQUENCE [LARGE SCALE GENOMIC DNA]</scope>
    <source>
        <strain evidence="4 5">S10-8</strain>
    </source>
</reference>
<keyword evidence="1 2" id="KW-0732">Signal</keyword>
<organism evidence="4 5">
    <name type="scientific">Pontibacter flavimaris</name>
    <dbReference type="NCBI Taxonomy" id="1797110"/>
    <lineage>
        <taxon>Bacteria</taxon>
        <taxon>Pseudomonadati</taxon>
        <taxon>Bacteroidota</taxon>
        <taxon>Cytophagia</taxon>
        <taxon>Cytophagales</taxon>
        <taxon>Hymenobacteraceae</taxon>
        <taxon>Pontibacter</taxon>
    </lineage>
</organism>
<accession>A0A1Q5PDJ6</accession>
<dbReference type="InterPro" id="IPR036709">
    <property type="entry name" value="Autotransporte_beta_dom_sf"/>
</dbReference>
<dbReference type="InterPro" id="IPR027385">
    <property type="entry name" value="Beta-barrel_OMP"/>
</dbReference>
<evidence type="ECO:0000259" key="3">
    <source>
        <dbReference type="Pfam" id="PF13505"/>
    </source>
</evidence>
<proteinExistence type="predicted"/>
<feature type="signal peptide" evidence="2">
    <location>
        <begin position="1"/>
        <end position="19"/>
    </location>
</feature>
<keyword evidence="5" id="KW-1185">Reference proteome</keyword>
<dbReference type="AlphaFoldDB" id="A0A1Q5PDJ6"/>
<sequence>MKKLLAAALFGLLGTGAYAQTSQGTVVVTGQLTFTTNTSESTQNGTIIHKSRGTGFRIAPGIGYMIGENLELGAALGYTHSTTKNINFNSEGDRHETKTKTNSFAISPYLKKYFMLSEQFALTGQFSTALGVYKKESDANTDSQPKEIFFNAALAPGITYFPTDKLGISTGLGGLRYEQTLKKTEASDTPVKTYSGFKIGFEDALYFSLSYYINR</sequence>
<evidence type="ECO:0000256" key="1">
    <source>
        <dbReference type="ARBA" id="ARBA00022729"/>
    </source>
</evidence>
<gene>
    <name evidence="4" type="ORF">A3841_18520</name>
</gene>